<evidence type="ECO:0000313" key="1">
    <source>
        <dbReference type="EMBL" id="MFF4526266.1"/>
    </source>
</evidence>
<gene>
    <name evidence="1" type="ORF">ACFY1D_33265</name>
</gene>
<name>A0ABW6US54_9ACTN</name>
<comment type="caution">
    <text evidence="1">The sequence shown here is derived from an EMBL/GenBank/DDBJ whole genome shotgun (WGS) entry which is preliminary data.</text>
</comment>
<reference evidence="1 2" key="1">
    <citation type="submission" date="2024-10" db="EMBL/GenBank/DDBJ databases">
        <title>The Natural Products Discovery Center: Release of the First 8490 Sequenced Strains for Exploring Actinobacteria Biosynthetic Diversity.</title>
        <authorList>
            <person name="Kalkreuter E."/>
            <person name="Kautsar S.A."/>
            <person name="Yang D."/>
            <person name="Bader C.D."/>
            <person name="Teijaro C.N."/>
            <person name="Fluegel L."/>
            <person name="Davis C.M."/>
            <person name="Simpson J.R."/>
            <person name="Lauterbach L."/>
            <person name="Steele A.D."/>
            <person name="Gui C."/>
            <person name="Meng S."/>
            <person name="Li G."/>
            <person name="Viehrig K."/>
            <person name="Ye F."/>
            <person name="Su P."/>
            <person name="Kiefer A.F."/>
            <person name="Nichols A."/>
            <person name="Cepeda A.J."/>
            <person name="Yan W."/>
            <person name="Fan B."/>
            <person name="Jiang Y."/>
            <person name="Adhikari A."/>
            <person name="Zheng C.-J."/>
            <person name="Schuster L."/>
            <person name="Cowan T.M."/>
            <person name="Smanski M.J."/>
            <person name="Chevrette M.G."/>
            <person name="De Carvalho L.P.S."/>
            <person name="Shen B."/>
        </authorList>
    </citation>
    <scope>NUCLEOTIDE SEQUENCE [LARGE SCALE GENOMIC DNA]</scope>
    <source>
        <strain evidence="1 2">NPDC001390</strain>
    </source>
</reference>
<dbReference type="RefSeq" id="WP_387891751.1">
    <property type="nucleotide sequence ID" value="NZ_JBIAWJ010000024.1"/>
</dbReference>
<accession>A0ABW6US54</accession>
<proteinExistence type="predicted"/>
<evidence type="ECO:0008006" key="3">
    <source>
        <dbReference type="Google" id="ProtNLM"/>
    </source>
</evidence>
<organism evidence="1 2">
    <name type="scientific">Streptomyces bluensis</name>
    <dbReference type="NCBI Taxonomy" id="33897"/>
    <lineage>
        <taxon>Bacteria</taxon>
        <taxon>Bacillati</taxon>
        <taxon>Actinomycetota</taxon>
        <taxon>Actinomycetes</taxon>
        <taxon>Kitasatosporales</taxon>
        <taxon>Streptomycetaceae</taxon>
        <taxon>Streptomyces</taxon>
    </lineage>
</organism>
<dbReference type="Proteomes" id="UP001602058">
    <property type="component" value="Unassembled WGS sequence"/>
</dbReference>
<keyword evidence="2" id="KW-1185">Reference proteome</keyword>
<protein>
    <recommendedName>
        <fullName evidence="3">Secreted protein</fullName>
    </recommendedName>
</protein>
<sequence length="166" mass="17045">MATSASVSSEARPDEAGSACPYYDPSGEAMKKTVVAGAVALASAATCLVAFAPAASAAPQACVAQGLTTGTYEGVGTTRTKSSSSSCGDLNLTYSNDSTSTYDYYAGRLRRSNGTWFTCAKGYVYAADGSHSINDSKYWLCTDVDGGTPFTVASFIDSGDSVTITH</sequence>
<evidence type="ECO:0000313" key="2">
    <source>
        <dbReference type="Proteomes" id="UP001602058"/>
    </source>
</evidence>
<dbReference type="EMBL" id="JBIAWJ010000024">
    <property type="protein sequence ID" value="MFF4526266.1"/>
    <property type="molecule type" value="Genomic_DNA"/>
</dbReference>